<reference evidence="1" key="2">
    <citation type="journal article" date="2015" name="Data Brief">
        <title>Shoot transcriptome of the giant reed, Arundo donax.</title>
        <authorList>
            <person name="Barrero R.A."/>
            <person name="Guerrero F.D."/>
            <person name="Moolhuijzen P."/>
            <person name="Goolsby J.A."/>
            <person name="Tidwell J."/>
            <person name="Bellgard S.E."/>
            <person name="Bellgard M.I."/>
        </authorList>
    </citation>
    <scope>NUCLEOTIDE SEQUENCE</scope>
    <source>
        <tissue evidence="1">Shoot tissue taken approximately 20 cm above the soil surface</tissue>
    </source>
</reference>
<name>A0A0A9BYE7_ARUDO</name>
<sequence>MCEYVLMTYCNGDLRLIKGLT</sequence>
<protein>
    <submittedName>
        <fullName evidence="1">Uncharacterized protein</fullName>
    </submittedName>
</protein>
<organism evidence="1">
    <name type="scientific">Arundo donax</name>
    <name type="common">Giant reed</name>
    <name type="synonym">Donax arundinaceus</name>
    <dbReference type="NCBI Taxonomy" id="35708"/>
    <lineage>
        <taxon>Eukaryota</taxon>
        <taxon>Viridiplantae</taxon>
        <taxon>Streptophyta</taxon>
        <taxon>Embryophyta</taxon>
        <taxon>Tracheophyta</taxon>
        <taxon>Spermatophyta</taxon>
        <taxon>Magnoliopsida</taxon>
        <taxon>Liliopsida</taxon>
        <taxon>Poales</taxon>
        <taxon>Poaceae</taxon>
        <taxon>PACMAD clade</taxon>
        <taxon>Arundinoideae</taxon>
        <taxon>Arundineae</taxon>
        <taxon>Arundo</taxon>
    </lineage>
</organism>
<dbReference type="EMBL" id="GBRH01228841">
    <property type="protein sequence ID" value="JAD69054.1"/>
    <property type="molecule type" value="Transcribed_RNA"/>
</dbReference>
<reference evidence="1" key="1">
    <citation type="submission" date="2014-09" db="EMBL/GenBank/DDBJ databases">
        <authorList>
            <person name="Magalhaes I.L.F."/>
            <person name="Oliveira U."/>
            <person name="Santos F.R."/>
            <person name="Vidigal T.H.D.A."/>
            <person name="Brescovit A.D."/>
            <person name="Santos A.J."/>
        </authorList>
    </citation>
    <scope>NUCLEOTIDE SEQUENCE</scope>
    <source>
        <tissue evidence="1">Shoot tissue taken approximately 20 cm above the soil surface</tissue>
    </source>
</reference>
<proteinExistence type="predicted"/>
<evidence type="ECO:0000313" key="1">
    <source>
        <dbReference type="EMBL" id="JAD69054.1"/>
    </source>
</evidence>
<dbReference type="AlphaFoldDB" id="A0A0A9BYE7"/>
<accession>A0A0A9BYE7</accession>